<feature type="signal peptide" evidence="2">
    <location>
        <begin position="1"/>
        <end position="17"/>
    </location>
</feature>
<evidence type="ECO:0000256" key="2">
    <source>
        <dbReference type="SAM" id="SignalP"/>
    </source>
</evidence>
<proteinExistence type="predicted"/>
<dbReference type="AlphaFoldDB" id="A0AAV3NZG0"/>
<organism evidence="3 4">
    <name type="scientific">Lithospermum erythrorhizon</name>
    <name type="common">Purple gromwell</name>
    <name type="synonym">Lithospermum officinale var. erythrorhizon</name>
    <dbReference type="NCBI Taxonomy" id="34254"/>
    <lineage>
        <taxon>Eukaryota</taxon>
        <taxon>Viridiplantae</taxon>
        <taxon>Streptophyta</taxon>
        <taxon>Embryophyta</taxon>
        <taxon>Tracheophyta</taxon>
        <taxon>Spermatophyta</taxon>
        <taxon>Magnoliopsida</taxon>
        <taxon>eudicotyledons</taxon>
        <taxon>Gunneridae</taxon>
        <taxon>Pentapetalae</taxon>
        <taxon>asterids</taxon>
        <taxon>lamiids</taxon>
        <taxon>Boraginales</taxon>
        <taxon>Boraginaceae</taxon>
        <taxon>Boraginoideae</taxon>
        <taxon>Lithospermeae</taxon>
        <taxon>Lithospermum</taxon>
    </lineage>
</organism>
<dbReference type="InterPro" id="IPR038846">
    <property type="entry name" value="RPC9"/>
</dbReference>
<dbReference type="SUPFAM" id="SSF47819">
    <property type="entry name" value="HRDC-like"/>
    <property type="match status" value="1"/>
</dbReference>
<dbReference type="Gene3D" id="1.20.1250.40">
    <property type="match status" value="1"/>
</dbReference>
<comment type="caution">
    <text evidence="3">The sequence shown here is derived from an EMBL/GenBank/DDBJ whole genome shotgun (WGS) entry which is preliminary data.</text>
</comment>
<feature type="chain" id="PRO_5043988326" evidence="2">
    <location>
        <begin position="18"/>
        <end position="130"/>
    </location>
</feature>
<evidence type="ECO:0000256" key="1">
    <source>
        <dbReference type="ARBA" id="ARBA00022478"/>
    </source>
</evidence>
<dbReference type="EMBL" id="BAABME010016158">
    <property type="protein sequence ID" value="GAA0144729.1"/>
    <property type="molecule type" value="Genomic_DNA"/>
</dbReference>
<dbReference type="GO" id="GO:0006384">
    <property type="term" value="P:transcription initiation at RNA polymerase III promoter"/>
    <property type="evidence" value="ECO:0007669"/>
    <property type="project" value="InterPro"/>
</dbReference>
<keyword evidence="1" id="KW-0240">DNA-directed RNA polymerase</keyword>
<dbReference type="PANTHER" id="PTHR15561:SF0">
    <property type="entry name" value="DNA-DIRECTED RNA POLYMERASE III SUBUNIT RPC9"/>
    <property type="match status" value="1"/>
</dbReference>
<sequence length="130" mass="14278">MMFLLKVIIVLGATSTALVVTATVEDGCRFLLHTLYKLEANAGVLTNFEVLDFLKSRGAGKDPTRLTATVALIEFKQSAVSNLTRENVIEFMETCKNYKLAKADILNIINILPSSCVEIDPDSNMHSLLT</sequence>
<keyword evidence="1" id="KW-0804">Transcription</keyword>
<accession>A0AAV3NZG0</accession>
<gene>
    <name evidence="3" type="ORF">LIER_35995</name>
</gene>
<dbReference type="GO" id="GO:0000166">
    <property type="term" value="F:nucleotide binding"/>
    <property type="evidence" value="ECO:0007669"/>
    <property type="project" value="InterPro"/>
</dbReference>
<evidence type="ECO:0000313" key="4">
    <source>
        <dbReference type="Proteomes" id="UP001454036"/>
    </source>
</evidence>
<dbReference type="GO" id="GO:0005666">
    <property type="term" value="C:RNA polymerase III complex"/>
    <property type="evidence" value="ECO:0007669"/>
    <property type="project" value="InterPro"/>
</dbReference>
<evidence type="ECO:0000313" key="3">
    <source>
        <dbReference type="EMBL" id="GAA0144729.1"/>
    </source>
</evidence>
<name>A0AAV3NZG0_LITER</name>
<dbReference type="Proteomes" id="UP001454036">
    <property type="component" value="Unassembled WGS sequence"/>
</dbReference>
<dbReference type="PANTHER" id="PTHR15561">
    <property type="entry name" value="CALCITONIN GENE-RELATED PEPTIDE-RECEPTOR COMPONENT PROTEIN"/>
    <property type="match status" value="1"/>
</dbReference>
<reference evidence="3 4" key="1">
    <citation type="submission" date="2024-01" db="EMBL/GenBank/DDBJ databases">
        <title>The complete chloroplast genome sequence of Lithospermum erythrorhizon: insights into the phylogenetic relationship among Boraginaceae species and the maternal lineages of purple gromwells.</title>
        <authorList>
            <person name="Okada T."/>
            <person name="Watanabe K."/>
        </authorList>
    </citation>
    <scope>NUCLEOTIDE SEQUENCE [LARGE SCALE GENOMIC DNA]</scope>
</reference>
<protein>
    <submittedName>
        <fullName evidence="3">G-protein coupled receptor</fullName>
    </submittedName>
</protein>
<keyword evidence="3" id="KW-0675">Receptor</keyword>
<dbReference type="InterPro" id="IPR010997">
    <property type="entry name" value="HRDC-like_sf"/>
</dbReference>
<keyword evidence="4" id="KW-1185">Reference proteome</keyword>
<keyword evidence="2" id="KW-0732">Signal</keyword>
<dbReference type="InterPro" id="IPR038324">
    <property type="entry name" value="Rpb4/RPC9_sf"/>
</dbReference>